<dbReference type="SUPFAM" id="SSF54452">
    <property type="entry name" value="MHC antigen-recognition domain"/>
    <property type="match status" value="1"/>
</dbReference>
<gene>
    <name evidence="5" type="ORF">HPG69_006375</name>
</gene>
<keyword evidence="2" id="KW-1133">Transmembrane helix</keyword>
<keyword evidence="2" id="KW-0812">Transmembrane</keyword>
<dbReference type="PANTHER" id="PTHR16675">
    <property type="entry name" value="MHC CLASS I-RELATED"/>
    <property type="match status" value="1"/>
</dbReference>
<dbReference type="GO" id="GO:0071723">
    <property type="term" value="F:lipopeptide binding"/>
    <property type="evidence" value="ECO:0007669"/>
    <property type="project" value="TreeGrafter"/>
</dbReference>
<comment type="caution">
    <text evidence="5">The sequence shown here is derived from an EMBL/GenBank/DDBJ whole genome shotgun (WGS) entry which is preliminary data.</text>
</comment>
<evidence type="ECO:0000256" key="2">
    <source>
        <dbReference type="SAM" id="Phobius"/>
    </source>
</evidence>
<dbReference type="InterPro" id="IPR036179">
    <property type="entry name" value="Ig-like_dom_sf"/>
</dbReference>
<name>A0A7J7EWE9_DICBM</name>
<dbReference type="InterPro" id="IPR011161">
    <property type="entry name" value="MHC_I-like_Ag-recog"/>
</dbReference>
<dbReference type="GO" id="GO:0009897">
    <property type="term" value="C:external side of plasma membrane"/>
    <property type="evidence" value="ECO:0007669"/>
    <property type="project" value="TreeGrafter"/>
</dbReference>
<dbReference type="InterPro" id="IPR003597">
    <property type="entry name" value="Ig_C1-set"/>
</dbReference>
<dbReference type="GO" id="GO:0005615">
    <property type="term" value="C:extracellular space"/>
    <property type="evidence" value="ECO:0007669"/>
    <property type="project" value="TreeGrafter"/>
</dbReference>
<feature type="signal peptide" evidence="3">
    <location>
        <begin position="1"/>
        <end position="16"/>
    </location>
</feature>
<dbReference type="InterPro" id="IPR013783">
    <property type="entry name" value="Ig-like_fold"/>
</dbReference>
<sequence>MLLLLLLLFKRLLCYGASTVAPLHLGFHHSASEEPLSYRFIQISSFANHSWAQTQSSGWLGEVQTEVWDSVLGTIRFLRPWSQGNFSKEELKNLQALLQLYMHGFTKQVQAFASQFQFEYPFELQILSSCQMHAGKASGSFLYGAYQGSDFLSFRGNSWKPSPGAGSQAQNVCRVLNHYRIVKEIVQNLLSDTCPGYLAGLVEAGKSDLERQVKPEAWVSKGPSPGSGHLLLVCHVSGFHPKPVWVMWMRDGYSILPILICLTVIITLVMLVVVDSWFKKQSSNQNVISPREPNPVFSIRANIQDPTSPGHQLCLTQELWIKNRFSKNWKTSLKQLW</sequence>
<dbReference type="Gene3D" id="2.60.40.10">
    <property type="entry name" value="Immunoglobulins"/>
    <property type="match status" value="1"/>
</dbReference>
<keyword evidence="1" id="KW-0325">Glycoprotein</keyword>
<dbReference type="GO" id="GO:0030883">
    <property type="term" value="F:endogenous lipid antigen binding"/>
    <property type="evidence" value="ECO:0007669"/>
    <property type="project" value="TreeGrafter"/>
</dbReference>
<evidence type="ECO:0000313" key="6">
    <source>
        <dbReference type="Proteomes" id="UP000551758"/>
    </source>
</evidence>
<accession>A0A7J7EWE9</accession>
<evidence type="ECO:0000313" key="5">
    <source>
        <dbReference type="EMBL" id="KAF5920105.1"/>
    </source>
</evidence>
<dbReference type="GO" id="GO:0001916">
    <property type="term" value="P:positive regulation of T cell mediated cytotoxicity"/>
    <property type="evidence" value="ECO:0007669"/>
    <property type="project" value="TreeGrafter"/>
</dbReference>
<feature type="domain" description="Ig-like" evidence="4">
    <location>
        <begin position="215"/>
        <end position="252"/>
    </location>
</feature>
<dbReference type="Pfam" id="PF07654">
    <property type="entry name" value="C1-set"/>
    <property type="match status" value="1"/>
</dbReference>
<dbReference type="EMBL" id="JACDTQ010002158">
    <property type="protein sequence ID" value="KAF5920105.1"/>
    <property type="molecule type" value="Genomic_DNA"/>
</dbReference>
<dbReference type="GO" id="GO:0006955">
    <property type="term" value="P:immune response"/>
    <property type="evidence" value="ECO:0007669"/>
    <property type="project" value="TreeGrafter"/>
</dbReference>
<feature type="chain" id="PRO_5029592189" description="Ig-like domain-containing protein" evidence="3">
    <location>
        <begin position="17"/>
        <end position="337"/>
    </location>
</feature>
<dbReference type="InterPro" id="IPR037055">
    <property type="entry name" value="MHC_I-like_Ag-recog_sf"/>
</dbReference>
<organism evidence="5 6">
    <name type="scientific">Diceros bicornis minor</name>
    <name type="common">South-central black rhinoceros</name>
    <dbReference type="NCBI Taxonomy" id="77932"/>
    <lineage>
        <taxon>Eukaryota</taxon>
        <taxon>Metazoa</taxon>
        <taxon>Chordata</taxon>
        <taxon>Craniata</taxon>
        <taxon>Vertebrata</taxon>
        <taxon>Euteleostomi</taxon>
        <taxon>Mammalia</taxon>
        <taxon>Eutheria</taxon>
        <taxon>Laurasiatheria</taxon>
        <taxon>Perissodactyla</taxon>
        <taxon>Rhinocerotidae</taxon>
        <taxon>Diceros</taxon>
    </lineage>
</organism>
<reference evidence="5 6" key="1">
    <citation type="journal article" date="2020" name="Mol. Biol. Evol.">
        <title>Interspecific Gene Flow and the Evolution of Specialization in Black and White Rhinoceros.</title>
        <authorList>
            <person name="Moodley Y."/>
            <person name="Westbury M.V."/>
            <person name="Russo I.M."/>
            <person name="Gopalakrishnan S."/>
            <person name="Rakotoarivelo A."/>
            <person name="Olsen R.A."/>
            <person name="Prost S."/>
            <person name="Tunstall T."/>
            <person name="Ryder O.A."/>
            <person name="Dalen L."/>
            <person name="Bruford M.W."/>
        </authorList>
    </citation>
    <scope>NUCLEOTIDE SEQUENCE [LARGE SCALE GENOMIC DNA]</scope>
    <source>
        <strain evidence="5">SBR-YM</strain>
        <tissue evidence="5">Skin</tissue>
    </source>
</reference>
<dbReference type="InterPro" id="IPR007110">
    <property type="entry name" value="Ig-like_dom"/>
</dbReference>
<dbReference type="SUPFAM" id="SSF48726">
    <property type="entry name" value="Immunoglobulin"/>
    <property type="match status" value="1"/>
</dbReference>
<dbReference type="PROSITE" id="PS50835">
    <property type="entry name" value="IG_LIKE"/>
    <property type="match status" value="1"/>
</dbReference>
<dbReference type="InterPro" id="IPR050208">
    <property type="entry name" value="MHC_class-I_related"/>
</dbReference>
<dbReference type="FunFam" id="3.30.500.10:FF:000002">
    <property type="entry name" value="Antigen-presenting glycoprotein CD1d1"/>
    <property type="match status" value="1"/>
</dbReference>
<dbReference type="GO" id="GO:0048006">
    <property type="term" value="P:antigen processing and presentation, endogenous lipid antigen via MHC class Ib"/>
    <property type="evidence" value="ECO:0007669"/>
    <property type="project" value="TreeGrafter"/>
</dbReference>
<evidence type="ECO:0000256" key="1">
    <source>
        <dbReference type="ARBA" id="ARBA00023180"/>
    </source>
</evidence>
<proteinExistence type="predicted"/>
<protein>
    <recommendedName>
        <fullName evidence="4">Ig-like domain-containing protein</fullName>
    </recommendedName>
</protein>
<evidence type="ECO:0000259" key="4">
    <source>
        <dbReference type="PROSITE" id="PS50835"/>
    </source>
</evidence>
<dbReference type="GO" id="GO:0030884">
    <property type="term" value="F:exogenous lipid antigen binding"/>
    <property type="evidence" value="ECO:0007669"/>
    <property type="project" value="TreeGrafter"/>
</dbReference>
<dbReference type="Proteomes" id="UP000551758">
    <property type="component" value="Unassembled WGS sequence"/>
</dbReference>
<dbReference type="GO" id="GO:0048007">
    <property type="term" value="P:antigen processing and presentation, exogenous lipid antigen via MHC class Ib"/>
    <property type="evidence" value="ECO:0007669"/>
    <property type="project" value="TreeGrafter"/>
</dbReference>
<dbReference type="Gene3D" id="3.30.500.10">
    <property type="entry name" value="MHC class I-like antigen recognition-like"/>
    <property type="match status" value="1"/>
</dbReference>
<dbReference type="Pfam" id="PF16497">
    <property type="entry name" value="MHC_I_3"/>
    <property type="match status" value="1"/>
</dbReference>
<dbReference type="InterPro" id="IPR011162">
    <property type="entry name" value="MHC_I/II-like_Ag-recog"/>
</dbReference>
<keyword evidence="2" id="KW-0472">Membrane</keyword>
<dbReference type="AlphaFoldDB" id="A0A7J7EWE9"/>
<dbReference type="PANTHER" id="PTHR16675:SF146">
    <property type="entry name" value="T-CELL SURFACE GLYCOPROTEIN CD1E, MEMBRANE-ASSOCIATED"/>
    <property type="match status" value="1"/>
</dbReference>
<keyword evidence="6" id="KW-1185">Reference proteome</keyword>
<evidence type="ECO:0000256" key="3">
    <source>
        <dbReference type="SAM" id="SignalP"/>
    </source>
</evidence>
<keyword evidence="3" id="KW-0732">Signal</keyword>
<feature type="transmembrane region" description="Helical" evidence="2">
    <location>
        <begin position="252"/>
        <end position="274"/>
    </location>
</feature>